<feature type="transmembrane region" description="Helical" evidence="1">
    <location>
        <begin position="146"/>
        <end position="163"/>
    </location>
</feature>
<gene>
    <name evidence="3" type="ORF">MPLG2_0076</name>
</gene>
<evidence type="ECO:0000259" key="2">
    <source>
        <dbReference type="Pfam" id="PF01569"/>
    </source>
</evidence>
<name>A0A2N9JAA5_9ACTN</name>
<dbReference type="InterPro" id="IPR000326">
    <property type="entry name" value="PAP2/HPO"/>
</dbReference>
<dbReference type="Proteomes" id="UP000238164">
    <property type="component" value="Chromosome 1"/>
</dbReference>
<feature type="transmembrane region" description="Helical" evidence="1">
    <location>
        <begin position="169"/>
        <end position="186"/>
    </location>
</feature>
<dbReference type="SUPFAM" id="SSF48317">
    <property type="entry name" value="Acid phosphatase/Vanadium-dependent haloperoxidase"/>
    <property type="match status" value="1"/>
</dbReference>
<accession>A0A2N9JAA5</accession>
<dbReference type="InterPro" id="IPR036938">
    <property type="entry name" value="PAP2/HPO_sf"/>
</dbReference>
<evidence type="ECO:0000313" key="4">
    <source>
        <dbReference type="Proteomes" id="UP000238164"/>
    </source>
</evidence>
<keyword evidence="1" id="KW-0812">Transmembrane</keyword>
<evidence type="ECO:0000313" key="3">
    <source>
        <dbReference type="EMBL" id="SPD85112.1"/>
    </source>
</evidence>
<feature type="transmembrane region" description="Helical" evidence="1">
    <location>
        <begin position="78"/>
        <end position="96"/>
    </location>
</feature>
<feature type="transmembrane region" description="Helical" evidence="1">
    <location>
        <begin position="222"/>
        <end position="241"/>
    </location>
</feature>
<dbReference type="AlphaFoldDB" id="A0A2N9JAA5"/>
<feature type="domain" description="Phosphatidic acid phosphatase type 2/haloperoxidase" evidence="2">
    <location>
        <begin position="110"/>
        <end position="184"/>
    </location>
</feature>
<feature type="transmembrane region" description="Helical" evidence="1">
    <location>
        <begin position="116"/>
        <end position="134"/>
    </location>
</feature>
<keyword evidence="1" id="KW-0472">Membrane</keyword>
<organism evidence="3 4">
    <name type="scientific">Micropruina glycogenica</name>
    <dbReference type="NCBI Taxonomy" id="75385"/>
    <lineage>
        <taxon>Bacteria</taxon>
        <taxon>Bacillati</taxon>
        <taxon>Actinomycetota</taxon>
        <taxon>Actinomycetes</taxon>
        <taxon>Propionibacteriales</taxon>
        <taxon>Nocardioidaceae</taxon>
        <taxon>Micropruina</taxon>
    </lineage>
</organism>
<feature type="transmembrane region" description="Helical" evidence="1">
    <location>
        <begin position="198"/>
        <end position="216"/>
    </location>
</feature>
<keyword evidence="1" id="KW-1133">Transmembrane helix</keyword>
<dbReference type="Pfam" id="PF01569">
    <property type="entry name" value="PAP2"/>
    <property type="match status" value="1"/>
</dbReference>
<proteinExistence type="predicted"/>
<dbReference type="KEGG" id="mgg:MPLG2_0076"/>
<feature type="transmembrane region" description="Helical" evidence="1">
    <location>
        <begin position="50"/>
        <end position="71"/>
    </location>
</feature>
<sequence>MPVARAWGCLAAVAAVFVVAVWTPVGQRIDSALMGAGFAPLTVPMEPWQLVRRGSLMVVAALVGVEAIVALARRRWGLVLRCAMLVGCATLVTTALRRVLTRPELGDPTYPFNTWPSGHAAASAALIVSAFVLAPPRWQGVRIRRLTAVTLVVVAGSSIATLAHRPSDVIAAVLWVAALSAVLFPNGPVGWRALQPDLRPAAFCVALAAVATSLPWLYQLGLLANGAWLAAAALVAVGWTGPRNGRSAVAEGRPSRARSR</sequence>
<evidence type="ECO:0000256" key="1">
    <source>
        <dbReference type="SAM" id="Phobius"/>
    </source>
</evidence>
<protein>
    <recommendedName>
        <fullName evidence="2">Phosphatidic acid phosphatase type 2/haloperoxidase domain-containing protein</fullName>
    </recommendedName>
</protein>
<keyword evidence="4" id="KW-1185">Reference proteome</keyword>
<dbReference type="EMBL" id="LT985188">
    <property type="protein sequence ID" value="SPD85112.1"/>
    <property type="molecule type" value="Genomic_DNA"/>
</dbReference>
<reference evidence="3 4" key="1">
    <citation type="submission" date="2018-02" db="EMBL/GenBank/DDBJ databases">
        <authorList>
            <person name="Cohen D.B."/>
            <person name="Kent A.D."/>
        </authorList>
    </citation>
    <scope>NUCLEOTIDE SEQUENCE [LARGE SCALE GENOMIC DNA]</scope>
    <source>
        <strain evidence="3">1</strain>
    </source>
</reference>
<dbReference type="Gene3D" id="1.20.144.10">
    <property type="entry name" value="Phosphatidic acid phosphatase type 2/haloperoxidase"/>
    <property type="match status" value="1"/>
</dbReference>